<evidence type="ECO:0000256" key="4">
    <source>
        <dbReference type="ARBA" id="ARBA00023163"/>
    </source>
</evidence>
<dbReference type="InterPro" id="IPR036388">
    <property type="entry name" value="WH-like_DNA-bd_sf"/>
</dbReference>
<dbReference type="SUPFAM" id="SSF46785">
    <property type="entry name" value="Winged helix' DNA-binding domain"/>
    <property type="match status" value="1"/>
</dbReference>
<sequence>MELRQLEAFAATLSSGSVSGAARLLGRSQPAVSRLIQELEAEIGYALFQRAGPRVTPTEQGFLLFEDVERALLGLRQIRERADDIARGRSRPLRLAATNALAVGLLPAALQRIAPQIEATPLSIRSAPAEQVVHAVLTGSAHWGLSSLPLDHKGLQVHWVARASCVVALPEGDPLAAHGTVPLAALATRRVITMANPYRLRHRLDRAWARAGLSTRPDLRPPQIETNSSMNAQALVRAGLGVAVLEPATVLGAPLPGVVVRALDVGIPFFPGVVTPQSQPLHPALQALSDALLETARELLPGWQQYPAHEHAELLRQLGEPDVD</sequence>
<dbReference type="InterPro" id="IPR000847">
    <property type="entry name" value="LysR_HTH_N"/>
</dbReference>
<keyword evidence="4" id="KW-0804">Transcription</keyword>
<proteinExistence type="inferred from homology"/>
<evidence type="ECO:0000313" key="6">
    <source>
        <dbReference type="EMBL" id="KAF1023695.1"/>
    </source>
</evidence>
<dbReference type="Proteomes" id="UP000461670">
    <property type="component" value="Unassembled WGS sequence"/>
</dbReference>
<comment type="caution">
    <text evidence="6">The sequence shown here is derived from an EMBL/GenBank/DDBJ whole genome shotgun (WGS) entry which is preliminary data.</text>
</comment>
<dbReference type="PROSITE" id="PS50931">
    <property type="entry name" value="HTH_LYSR"/>
    <property type="match status" value="1"/>
</dbReference>
<gene>
    <name evidence="6" type="primary">occR_1</name>
    <name evidence="6" type="ORF">GAK30_00358</name>
</gene>
<evidence type="ECO:0000256" key="2">
    <source>
        <dbReference type="ARBA" id="ARBA00023015"/>
    </source>
</evidence>
<dbReference type="InterPro" id="IPR005119">
    <property type="entry name" value="LysR_subst-bd"/>
</dbReference>
<evidence type="ECO:0000256" key="1">
    <source>
        <dbReference type="ARBA" id="ARBA00009437"/>
    </source>
</evidence>
<organism evidence="6 7">
    <name type="scientific">Paracidovorax wautersii</name>
    <dbReference type="NCBI Taxonomy" id="1177982"/>
    <lineage>
        <taxon>Bacteria</taxon>
        <taxon>Pseudomonadati</taxon>
        <taxon>Pseudomonadota</taxon>
        <taxon>Betaproteobacteria</taxon>
        <taxon>Burkholderiales</taxon>
        <taxon>Comamonadaceae</taxon>
        <taxon>Paracidovorax</taxon>
    </lineage>
</organism>
<dbReference type="GO" id="GO:0003700">
    <property type="term" value="F:DNA-binding transcription factor activity"/>
    <property type="evidence" value="ECO:0007669"/>
    <property type="project" value="InterPro"/>
</dbReference>
<protein>
    <submittedName>
        <fullName evidence="6">Octopine catabolism/uptake operon regulatory protein OccR</fullName>
    </submittedName>
</protein>
<dbReference type="Pfam" id="PF03466">
    <property type="entry name" value="LysR_substrate"/>
    <property type="match status" value="1"/>
</dbReference>
<dbReference type="Gene3D" id="3.40.190.290">
    <property type="match status" value="1"/>
</dbReference>
<evidence type="ECO:0000313" key="7">
    <source>
        <dbReference type="Proteomes" id="UP000461670"/>
    </source>
</evidence>
<dbReference type="InterPro" id="IPR036390">
    <property type="entry name" value="WH_DNA-bd_sf"/>
</dbReference>
<feature type="domain" description="HTH lysR-type" evidence="5">
    <location>
        <begin position="1"/>
        <end position="58"/>
    </location>
</feature>
<evidence type="ECO:0000259" key="5">
    <source>
        <dbReference type="PROSITE" id="PS50931"/>
    </source>
</evidence>
<evidence type="ECO:0000256" key="3">
    <source>
        <dbReference type="ARBA" id="ARBA00023125"/>
    </source>
</evidence>
<reference evidence="7" key="1">
    <citation type="journal article" date="2020" name="MBio">
        <title>Horizontal gene transfer to a defensive symbiont with a reduced genome amongst a multipartite beetle microbiome.</title>
        <authorList>
            <person name="Waterworth S.C."/>
            <person name="Florez L.V."/>
            <person name="Rees E.R."/>
            <person name="Hertweck C."/>
            <person name="Kaltenpoth M."/>
            <person name="Kwan J.C."/>
        </authorList>
    </citation>
    <scope>NUCLEOTIDE SEQUENCE [LARGE SCALE GENOMIC DNA]</scope>
</reference>
<dbReference type="PRINTS" id="PR00039">
    <property type="entry name" value="HTHLYSR"/>
</dbReference>
<dbReference type="Gene3D" id="1.10.10.10">
    <property type="entry name" value="Winged helix-like DNA-binding domain superfamily/Winged helix DNA-binding domain"/>
    <property type="match status" value="1"/>
</dbReference>
<dbReference type="GO" id="GO:0010628">
    <property type="term" value="P:positive regulation of gene expression"/>
    <property type="evidence" value="ECO:0007669"/>
    <property type="project" value="TreeGrafter"/>
</dbReference>
<dbReference type="SUPFAM" id="SSF53850">
    <property type="entry name" value="Periplasmic binding protein-like II"/>
    <property type="match status" value="1"/>
</dbReference>
<dbReference type="PANTHER" id="PTHR30427">
    <property type="entry name" value="TRANSCRIPTIONAL ACTIVATOR PROTEIN LYSR"/>
    <property type="match status" value="1"/>
</dbReference>
<dbReference type="AlphaFoldDB" id="A0A7V8JS49"/>
<dbReference type="EMBL" id="WNDQ01000003">
    <property type="protein sequence ID" value="KAF1023695.1"/>
    <property type="molecule type" value="Genomic_DNA"/>
</dbReference>
<keyword evidence="3" id="KW-0238">DNA-binding</keyword>
<dbReference type="GO" id="GO:0043565">
    <property type="term" value="F:sequence-specific DNA binding"/>
    <property type="evidence" value="ECO:0007669"/>
    <property type="project" value="TreeGrafter"/>
</dbReference>
<name>A0A7V8JS49_9BURK</name>
<comment type="similarity">
    <text evidence="1">Belongs to the LysR transcriptional regulatory family.</text>
</comment>
<keyword evidence="2" id="KW-0805">Transcription regulation</keyword>
<dbReference type="PANTHER" id="PTHR30427:SF1">
    <property type="entry name" value="TRANSCRIPTIONAL ACTIVATOR PROTEIN LYSR"/>
    <property type="match status" value="1"/>
</dbReference>
<dbReference type="Pfam" id="PF00126">
    <property type="entry name" value="HTH_1"/>
    <property type="match status" value="1"/>
</dbReference>
<accession>A0A7V8JS49</accession>